<feature type="domain" description="Rhodanese" evidence="11">
    <location>
        <begin position="315"/>
        <end position="412"/>
    </location>
</feature>
<comment type="pathway">
    <text evidence="10">Cofactor biosynthesis; molybdopterin biosynthesis.</text>
</comment>
<dbReference type="Proteomes" id="UP001472866">
    <property type="component" value="Chromosome 08"/>
</dbReference>
<feature type="binding site" evidence="10">
    <location>
        <begin position="136"/>
        <end position="137"/>
    </location>
    <ligand>
        <name>ATP</name>
        <dbReference type="ChEBI" id="CHEBI:30616"/>
    </ligand>
</feature>
<dbReference type="Pfam" id="PF00581">
    <property type="entry name" value="Rhodanese"/>
    <property type="match status" value="1"/>
</dbReference>
<dbReference type="Gene3D" id="3.40.50.720">
    <property type="entry name" value="NAD(P)-binding Rossmann-like Domain"/>
    <property type="match status" value="1"/>
</dbReference>
<evidence type="ECO:0000256" key="2">
    <source>
        <dbReference type="ARBA" id="ARBA00022490"/>
    </source>
</evidence>
<feature type="binding site" evidence="10">
    <location>
        <position position="253"/>
    </location>
    <ligand>
        <name>Zn(2+)</name>
        <dbReference type="ChEBI" id="CHEBI:29105"/>
    </ligand>
</feature>
<dbReference type="Pfam" id="PF00899">
    <property type="entry name" value="ThiF"/>
    <property type="match status" value="1"/>
</dbReference>
<dbReference type="InterPro" id="IPR028885">
    <property type="entry name" value="MOCS3/Uba4"/>
</dbReference>
<comment type="subcellular location">
    <subcellularLocation>
        <location evidence="1">Cytoplasm</location>
        <location evidence="1">Cytosol</location>
    </subcellularLocation>
</comment>
<feature type="binding site" evidence="10">
    <location>
        <position position="178"/>
    </location>
    <ligand>
        <name>Zn(2+)</name>
        <dbReference type="ChEBI" id="CHEBI:29105"/>
    </ligand>
</feature>
<evidence type="ECO:0000259" key="11">
    <source>
        <dbReference type="PROSITE" id="PS50206"/>
    </source>
</evidence>
<feature type="binding site" evidence="10">
    <location>
        <position position="256"/>
    </location>
    <ligand>
        <name>Zn(2+)</name>
        <dbReference type="ChEBI" id="CHEBI:29105"/>
    </ligand>
</feature>
<dbReference type="EC" id="2.7.7.80" evidence="10"/>
<dbReference type="InterPro" id="IPR036873">
    <property type="entry name" value="Rhodanese-like_dom_sf"/>
</dbReference>
<dbReference type="CDD" id="cd00757">
    <property type="entry name" value="ThiF_MoeB_HesA_family"/>
    <property type="match status" value="1"/>
</dbReference>
<comment type="cofactor">
    <cofactor evidence="10">
        <name>Zn(2+)</name>
        <dbReference type="ChEBI" id="CHEBI:29105"/>
    </cofactor>
    <text evidence="10">Binds 1 zinc ion per subunit.</text>
</comment>
<dbReference type="PANTHER" id="PTHR10953">
    <property type="entry name" value="UBIQUITIN-ACTIVATING ENZYME E1"/>
    <property type="match status" value="1"/>
</dbReference>
<dbReference type="PROSITE" id="PS50206">
    <property type="entry name" value="RHODANESE_3"/>
    <property type="match status" value="1"/>
</dbReference>
<evidence type="ECO:0000256" key="1">
    <source>
        <dbReference type="ARBA" id="ARBA00004514"/>
    </source>
</evidence>
<comment type="pathway">
    <text evidence="10">tRNA modification; 5-methoxycarbonylmethyl-2-thiouridine-tRNA biosynthesis.</text>
</comment>
<feature type="binding site" evidence="10">
    <location>
        <position position="92"/>
    </location>
    <ligand>
        <name>ATP</name>
        <dbReference type="ChEBI" id="CHEBI:30616"/>
    </ligand>
</feature>
<evidence type="ECO:0000256" key="4">
    <source>
        <dbReference type="ARBA" id="ARBA00022694"/>
    </source>
</evidence>
<evidence type="ECO:0000313" key="12">
    <source>
        <dbReference type="EMBL" id="WZN63722.1"/>
    </source>
</evidence>
<keyword evidence="3 10" id="KW-0808">Transferase</keyword>
<keyword evidence="10" id="KW-0501">Molybdenum cofactor biosynthesis</keyword>
<dbReference type="Gene3D" id="3.40.250.10">
    <property type="entry name" value="Rhodanese-like domain"/>
    <property type="match status" value="1"/>
</dbReference>
<protein>
    <recommendedName>
        <fullName evidence="10">Adenylyltransferase and sulfurtransferase MOCS3</fullName>
    </recommendedName>
    <alternativeName>
        <fullName evidence="10">Molybdenum cofactor synthesis protein 3</fullName>
    </alternativeName>
    <domain>
        <recommendedName>
            <fullName evidence="10">Molybdopterin-synthase adenylyltransferase</fullName>
            <ecNumber evidence="10">2.7.7.80</ecNumber>
        </recommendedName>
        <alternativeName>
            <fullName evidence="10">Adenylyltransferase MOCS3</fullName>
        </alternativeName>
        <alternativeName>
            <fullName evidence="10">Sulfur carrier protein MOCS2A adenylyltransferase</fullName>
        </alternativeName>
    </domain>
    <domain>
        <recommendedName>
            <fullName evidence="10">Molybdopterin-synthase sulfurtransferase</fullName>
            <ecNumber evidence="10">2.8.1.11</ecNumber>
        </recommendedName>
        <alternativeName>
            <fullName evidence="10">Sulfurtransferase MOCS3</fullName>
        </alternativeName>
        <alternativeName>
            <fullName evidence="10">Sulfur carrier protein MOCS2A sulfurtransferase</fullName>
        </alternativeName>
    </domain>
</protein>
<dbReference type="SUPFAM" id="SSF69572">
    <property type="entry name" value="Activating enzymes of the ubiquitin-like proteins"/>
    <property type="match status" value="1"/>
</dbReference>
<comment type="catalytic activity">
    <reaction evidence="10">
        <text>[molybdopterin-synthase sulfur-carrier protein]-C-terminal Gly-Gly-AMP + S-sulfanyl-L-cysteinyl-[cysteine desulfurase] + AH2 = [molybdopterin-synthase sulfur-carrier protein]-C-terminal-Gly-aminoethanethioate + L-cysteinyl-[cysteine desulfurase] + A + AMP + 2 H(+)</text>
        <dbReference type="Rhea" id="RHEA:48612"/>
        <dbReference type="Rhea" id="RHEA-COMP:12157"/>
        <dbReference type="Rhea" id="RHEA-COMP:12158"/>
        <dbReference type="Rhea" id="RHEA-COMP:12159"/>
        <dbReference type="Rhea" id="RHEA-COMP:19907"/>
        <dbReference type="ChEBI" id="CHEBI:13193"/>
        <dbReference type="ChEBI" id="CHEBI:15378"/>
        <dbReference type="ChEBI" id="CHEBI:17499"/>
        <dbReference type="ChEBI" id="CHEBI:29950"/>
        <dbReference type="ChEBI" id="CHEBI:61963"/>
        <dbReference type="ChEBI" id="CHEBI:90618"/>
        <dbReference type="ChEBI" id="CHEBI:232372"/>
        <dbReference type="ChEBI" id="CHEBI:456215"/>
        <dbReference type="EC" id="2.8.1.11"/>
    </reaction>
</comment>
<dbReference type="HAMAP" id="MF_03049">
    <property type="entry name" value="MOCS3_Uba4"/>
    <property type="match status" value="1"/>
</dbReference>
<feature type="binding site" evidence="10">
    <location>
        <position position="181"/>
    </location>
    <ligand>
        <name>Zn(2+)</name>
        <dbReference type="ChEBI" id="CHEBI:29105"/>
    </ligand>
</feature>
<feature type="active site" description="Glycyl thioester intermediate; for adenylyltransferase activity" evidence="10">
    <location>
        <position position="195"/>
    </location>
</feature>
<keyword evidence="2 10" id="KW-0963">Cytoplasm</keyword>
<dbReference type="GO" id="GO:0061605">
    <property type="term" value="F:molybdopterin-synthase adenylyltransferase activity"/>
    <property type="evidence" value="ECO:0007669"/>
    <property type="project" value="UniProtKB-EC"/>
</dbReference>
<dbReference type="GO" id="GO:0046872">
    <property type="term" value="F:metal ion binding"/>
    <property type="evidence" value="ECO:0007669"/>
    <property type="project" value="UniProtKB-KW"/>
</dbReference>
<evidence type="ECO:0000256" key="9">
    <source>
        <dbReference type="ARBA" id="ARBA00023268"/>
    </source>
</evidence>
<comment type="similarity">
    <text evidence="10">In the N-terminal section; belongs to the HesA/MoeB/ThiF family. UBA4 subfamily.</text>
</comment>
<evidence type="ECO:0000256" key="10">
    <source>
        <dbReference type="HAMAP-Rule" id="MF_03049"/>
    </source>
</evidence>
<keyword evidence="6 10" id="KW-0547">Nucleotide-binding</keyword>
<feature type="binding site" evidence="10">
    <location>
        <position position="68"/>
    </location>
    <ligand>
        <name>ATP</name>
        <dbReference type="ChEBI" id="CHEBI:30616"/>
    </ligand>
</feature>
<evidence type="ECO:0000256" key="5">
    <source>
        <dbReference type="ARBA" id="ARBA00022723"/>
    </source>
</evidence>
<dbReference type="GO" id="GO:0042292">
    <property type="term" value="F:URM1 activating enzyme activity"/>
    <property type="evidence" value="ECO:0007669"/>
    <property type="project" value="TreeGrafter"/>
</dbReference>
<sequence>MEGAWRGGGLDKEEVERYARQLVLPSFGVANQRKLKESSVLVVGAGGLGSPVCLYLAAAGVGRIGVVDHDHVEKSNLHRQVLHAEDQVGTHKAVSASISMHRLNSTTTVETHVDGFRPKAALKLVEGYDVVVDASDNPATRYCVNDACVIANRPLVSGAAIGTDGQLSVYNHGEGGPCYRCVWPDPPASGSCQRCSDHGVLGVLPGIIGTLQALETIKVITGIGECTSGKLLMFDGLCTGFRTLKLRGRQASCAACGPEATITRDTIAAYDYEAKCGGPMHDRGEGACLKVLGKDRRVSCSRLSERMEEAVGRGGDRDFVLMDVRPRPEFDFAHLPGSVSLPMEDLEEAASGGEGAGLGAYVDNGKDVLVVCRRGNDSQVAVRRLEEAGVANAFDVEGGLQSWSQTVDPTFPLY</sequence>
<dbReference type="FunFam" id="3.40.50.720:FF:000033">
    <property type="entry name" value="Adenylyltransferase and sulfurtransferase MOCS3"/>
    <property type="match status" value="1"/>
</dbReference>
<dbReference type="InterPro" id="IPR000594">
    <property type="entry name" value="ThiF_NAD_FAD-bd"/>
</dbReference>
<name>A0AAX4PCJ5_9CHLO</name>
<evidence type="ECO:0000256" key="7">
    <source>
        <dbReference type="ARBA" id="ARBA00022833"/>
    </source>
</evidence>
<evidence type="ECO:0000256" key="8">
    <source>
        <dbReference type="ARBA" id="ARBA00022840"/>
    </source>
</evidence>
<keyword evidence="7 10" id="KW-0862">Zinc</keyword>
<keyword evidence="12" id="KW-0548">Nucleotidyltransferase</keyword>
<comment type="catalytic activity">
    <reaction evidence="10">
        <text>[molybdopterin-synthase sulfur-carrier protein]-C-terminal Gly-Gly + ATP + H(+) = [molybdopterin-synthase sulfur-carrier protein]-C-terminal Gly-Gly-AMP + diphosphate</text>
        <dbReference type="Rhea" id="RHEA:43616"/>
        <dbReference type="Rhea" id="RHEA-COMP:12159"/>
        <dbReference type="Rhea" id="RHEA-COMP:12202"/>
        <dbReference type="ChEBI" id="CHEBI:15378"/>
        <dbReference type="ChEBI" id="CHEBI:30616"/>
        <dbReference type="ChEBI" id="CHEBI:33019"/>
        <dbReference type="ChEBI" id="CHEBI:90618"/>
        <dbReference type="ChEBI" id="CHEBI:90778"/>
        <dbReference type="EC" id="2.7.7.80"/>
    </reaction>
</comment>
<proteinExistence type="inferred from homology"/>
<evidence type="ECO:0000256" key="3">
    <source>
        <dbReference type="ARBA" id="ARBA00022679"/>
    </source>
</evidence>
<dbReference type="InterPro" id="IPR001763">
    <property type="entry name" value="Rhodanese-like_dom"/>
</dbReference>
<feature type="binding site" evidence="10">
    <location>
        <begin position="75"/>
        <end position="79"/>
    </location>
    <ligand>
        <name>ATP</name>
        <dbReference type="ChEBI" id="CHEBI:30616"/>
    </ligand>
</feature>
<feature type="binding site" evidence="10">
    <location>
        <position position="47"/>
    </location>
    <ligand>
        <name>ATP</name>
        <dbReference type="ChEBI" id="CHEBI:30616"/>
    </ligand>
</feature>
<dbReference type="GO" id="GO:0005829">
    <property type="term" value="C:cytosol"/>
    <property type="evidence" value="ECO:0007669"/>
    <property type="project" value="UniProtKB-SubCell"/>
</dbReference>
<accession>A0AAX4PCJ5</accession>
<keyword evidence="8 10" id="KW-0067">ATP-binding</keyword>
<dbReference type="EMBL" id="CP151508">
    <property type="protein sequence ID" value="WZN63722.1"/>
    <property type="molecule type" value="Genomic_DNA"/>
</dbReference>
<dbReference type="GO" id="GO:0006777">
    <property type="term" value="P:Mo-molybdopterin cofactor biosynthetic process"/>
    <property type="evidence" value="ECO:0007669"/>
    <property type="project" value="UniProtKB-UniRule"/>
</dbReference>
<dbReference type="SMART" id="SM00450">
    <property type="entry name" value="RHOD"/>
    <property type="match status" value="1"/>
</dbReference>
<dbReference type="InterPro" id="IPR045886">
    <property type="entry name" value="ThiF/MoeB/HesA"/>
</dbReference>
<dbReference type="PANTHER" id="PTHR10953:SF102">
    <property type="entry name" value="ADENYLYLTRANSFERASE AND SULFURTRANSFERASE MOCS3"/>
    <property type="match status" value="1"/>
</dbReference>
<dbReference type="NCBIfam" id="NF004281">
    <property type="entry name" value="PRK05690.1"/>
    <property type="match status" value="1"/>
</dbReference>
<reference evidence="12 13" key="1">
    <citation type="submission" date="2024-03" db="EMBL/GenBank/DDBJ databases">
        <title>Complete genome sequence of the green alga Chloropicon roscoffensis RCC1871.</title>
        <authorList>
            <person name="Lemieux C."/>
            <person name="Pombert J.-F."/>
            <person name="Otis C."/>
            <person name="Turmel M."/>
        </authorList>
    </citation>
    <scope>NUCLEOTIDE SEQUENCE [LARGE SCALE GENOMIC DNA]</scope>
    <source>
        <strain evidence="12 13">RCC1871</strain>
    </source>
</reference>
<dbReference type="AlphaFoldDB" id="A0AAX4PCJ5"/>
<keyword evidence="9 10" id="KW-0511">Multifunctional enzyme</keyword>
<keyword evidence="5 10" id="KW-0479">Metal-binding</keyword>
<dbReference type="EC" id="2.8.1.11" evidence="10"/>
<organism evidence="12 13">
    <name type="scientific">Chloropicon roscoffensis</name>
    <dbReference type="NCBI Taxonomy" id="1461544"/>
    <lineage>
        <taxon>Eukaryota</taxon>
        <taxon>Viridiplantae</taxon>
        <taxon>Chlorophyta</taxon>
        <taxon>Chloropicophyceae</taxon>
        <taxon>Chloropicales</taxon>
        <taxon>Chloropicaceae</taxon>
        <taxon>Chloropicon</taxon>
    </lineage>
</organism>
<dbReference type="GO" id="GO:0061604">
    <property type="term" value="F:molybdopterin-synthase sulfurtransferase activity"/>
    <property type="evidence" value="ECO:0007669"/>
    <property type="project" value="UniProtKB-EC"/>
</dbReference>
<feature type="active site" description="Cysteine persulfide intermediate; for sulfurtransferase activity" evidence="10">
    <location>
        <position position="372"/>
    </location>
</feature>
<evidence type="ECO:0000313" key="13">
    <source>
        <dbReference type="Proteomes" id="UP001472866"/>
    </source>
</evidence>
<gene>
    <name evidence="10" type="primary">MOCS3</name>
    <name evidence="10" type="synonym">CNX5</name>
    <name evidence="10" type="synonym">UBA4</name>
    <name evidence="12" type="ORF">HKI87_08g52730</name>
</gene>
<dbReference type="GO" id="GO:0004792">
    <property type="term" value="F:thiosulfate-cyanide sulfurtransferase activity"/>
    <property type="evidence" value="ECO:0007669"/>
    <property type="project" value="TreeGrafter"/>
</dbReference>
<dbReference type="GO" id="GO:0002143">
    <property type="term" value="P:tRNA wobble position uridine thiolation"/>
    <property type="evidence" value="ECO:0007669"/>
    <property type="project" value="InterPro"/>
</dbReference>
<keyword evidence="13" id="KW-1185">Reference proteome</keyword>
<keyword evidence="4 10" id="KW-0819">tRNA processing</keyword>
<dbReference type="GO" id="GO:0005524">
    <property type="term" value="F:ATP binding"/>
    <property type="evidence" value="ECO:0007669"/>
    <property type="project" value="UniProtKB-KW"/>
</dbReference>
<evidence type="ECO:0000256" key="6">
    <source>
        <dbReference type="ARBA" id="ARBA00022741"/>
    </source>
</evidence>
<dbReference type="InterPro" id="IPR035985">
    <property type="entry name" value="Ubiquitin-activating_enz"/>
</dbReference>
<comment type="function">
    <text evidence="10">Plays a central role in 2-thiolation of mcm(5)S(2)U at tRNA wobble positions of cytosolic tRNA(Lys), tRNA(Glu) and tRNA(Gln). Also essential during biosynthesis of the molybdenum cofactor. Acts by mediating the C-terminal thiocarboxylation of sulfur carriers URM1 and MOCS2A. Its N-terminus first activates URM1 and MOCS2A as acyl-adenylates (-COAMP), then the persulfide sulfur on the catalytic cysteine is transferred to URM1 and MOCS2A to form thiocarboxylation (-COSH) of their C-terminus. The reaction probably involves hydrogen sulfide that is generated from the persulfide intermediate and that acts as nucleophile towards URM1 and MOCS2A. Subsequently, a transient disulfide bond is formed. Does not use thiosulfate as sulfur donor; NFS1 probably acting as a sulfur donor for thiocarboxylation reactions.</text>
</comment>